<evidence type="ECO:0000313" key="2">
    <source>
        <dbReference type="EMBL" id="CDJ56748.1"/>
    </source>
</evidence>
<dbReference type="Gene3D" id="1.10.510.10">
    <property type="entry name" value="Transferase(Phosphotransferase) domain 1"/>
    <property type="match status" value="1"/>
</dbReference>
<accession>U6M0X9</accession>
<dbReference type="VEuPathDB" id="ToxoDB:EMWEY_00023160"/>
<dbReference type="EMBL" id="HG719092">
    <property type="protein sequence ID" value="CDJ56748.1"/>
    <property type="molecule type" value="Genomic_DNA"/>
</dbReference>
<name>U6M0X9_EIMMA</name>
<feature type="non-terminal residue" evidence="2">
    <location>
        <position position="1"/>
    </location>
</feature>
<sequence length="132" mass="14698">FLSGMDAAASFGEPLSKAAKLDPVYGEPELRKDFKNFREGGSPVKANDKSDMWSLGALLYEVLTGRSFQSLVVNGEFDETSRRTAAHELAHSGVRSAWKDLVLQLLELNREKRISAVEISHRLRNFLSVGPY</sequence>
<dbReference type="PROSITE" id="PS50011">
    <property type="entry name" value="PROTEIN_KINASE_DOM"/>
    <property type="match status" value="1"/>
</dbReference>
<feature type="domain" description="Protein kinase" evidence="1">
    <location>
        <begin position="1"/>
        <end position="127"/>
    </location>
</feature>
<dbReference type="AlphaFoldDB" id="U6M0X9"/>
<evidence type="ECO:0000313" key="3">
    <source>
        <dbReference type="Proteomes" id="UP000030763"/>
    </source>
</evidence>
<dbReference type="Proteomes" id="UP000030763">
    <property type="component" value="Unassembled WGS sequence"/>
</dbReference>
<organism evidence="2 3">
    <name type="scientific">Eimeria maxima</name>
    <name type="common">Coccidian parasite</name>
    <dbReference type="NCBI Taxonomy" id="5804"/>
    <lineage>
        <taxon>Eukaryota</taxon>
        <taxon>Sar</taxon>
        <taxon>Alveolata</taxon>
        <taxon>Apicomplexa</taxon>
        <taxon>Conoidasida</taxon>
        <taxon>Coccidia</taxon>
        <taxon>Eucoccidiorida</taxon>
        <taxon>Eimeriorina</taxon>
        <taxon>Eimeriidae</taxon>
        <taxon>Eimeria</taxon>
    </lineage>
</organism>
<protein>
    <recommendedName>
        <fullName evidence="1">Protein kinase domain-containing protein</fullName>
    </recommendedName>
</protein>
<dbReference type="InterPro" id="IPR000719">
    <property type="entry name" value="Prot_kinase_dom"/>
</dbReference>
<reference evidence="2" key="2">
    <citation type="submission" date="2013-10" db="EMBL/GenBank/DDBJ databases">
        <authorList>
            <person name="Aslett M."/>
        </authorList>
    </citation>
    <scope>NUCLEOTIDE SEQUENCE [LARGE SCALE GENOMIC DNA]</scope>
    <source>
        <strain evidence="2">Weybridge</strain>
    </source>
</reference>
<dbReference type="RefSeq" id="XP_013333399.1">
    <property type="nucleotide sequence ID" value="XM_013477945.1"/>
</dbReference>
<dbReference type="InterPro" id="IPR011009">
    <property type="entry name" value="Kinase-like_dom_sf"/>
</dbReference>
<dbReference type="SUPFAM" id="SSF56112">
    <property type="entry name" value="Protein kinase-like (PK-like)"/>
    <property type="match status" value="1"/>
</dbReference>
<evidence type="ECO:0000259" key="1">
    <source>
        <dbReference type="PROSITE" id="PS50011"/>
    </source>
</evidence>
<dbReference type="OrthoDB" id="248923at2759"/>
<dbReference type="GeneID" id="25336302"/>
<dbReference type="GO" id="GO:0004672">
    <property type="term" value="F:protein kinase activity"/>
    <property type="evidence" value="ECO:0007669"/>
    <property type="project" value="InterPro"/>
</dbReference>
<proteinExistence type="predicted"/>
<reference evidence="2" key="1">
    <citation type="submission" date="2013-10" db="EMBL/GenBank/DDBJ databases">
        <title>Genomic analysis of the causative agents of coccidiosis in chickens.</title>
        <authorList>
            <person name="Reid A.J."/>
            <person name="Blake D."/>
            <person name="Billington K."/>
            <person name="Browne H."/>
            <person name="Dunn M."/>
            <person name="Hung S."/>
            <person name="Kawahara F."/>
            <person name="Miranda-Saavedra D."/>
            <person name="Mourier T."/>
            <person name="Nagra H."/>
            <person name="Otto T.D."/>
            <person name="Rawlings N."/>
            <person name="Sanchez A."/>
            <person name="Sanders M."/>
            <person name="Subramaniam C."/>
            <person name="Tay Y."/>
            <person name="Dear P."/>
            <person name="Doerig C."/>
            <person name="Gruber A."/>
            <person name="Parkinson J."/>
            <person name="Shirley M."/>
            <person name="Wan K.L."/>
            <person name="Berriman M."/>
            <person name="Tomley F."/>
            <person name="Pain A."/>
        </authorList>
    </citation>
    <scope>NUCLEOTIDE SEQUENCE [LARGE SCALE GENOMIC DNA]</scope>
    <source>
        <strain evidence="2">Weybridge</strain>
    </source>
</reference>
<gene>
    <name evidence="2" type="ORF">EMWEY_00023160</name>
</gene>
<dbReference type="GO" id="GO:0005524">
    <property type="term" value="F:ATP binding"/>
    <property type="evidence" value="ECO:0007669"/>
    <property type="project" value="InterPro"/>
</dbReference>
<keyword evidence="3" id="KW-1185">Reference proteome</keyword>